<accession>A0A8X6G1S0</accession>
<organism evidence="1 2">
    <name type="scientific">Trichonephila clavata</name>
    <name type="common">Joro spider</name>
    <name type="synonym">Nephila clavata</name>
    <dbReference type="NCBI Taxonomy" id="2740835"/>
    <lineage>
        <taxon>Eukaryota</taxon>
        <taxon>Metazoa</taxon>
        <taxon>Ecdysozoa</taxon>
        <taxon>Arthropoda</taxon>
        <taxon>Chelicerata</taxon>
        <taxon>Arachnida</taxon>
        <taxon>Araneae</taxon>
        <taxon>Araneomorphae</taxon>
        <taxon>Entelegynae</taxon>
        <taxon>Araneoidea</taxon>
        <taxon>Nephilidae</taxon>
        <taxon>Trichonephila</taxon>
    </lineage>
</organism>
<evidence type="ECO:0000313" key="2">
    <source>
        <dbReference type="Proteomes" id="UP000887116"/>
    </source>
</evidence>
<dbReference type="AlphaFoldDB" id="A0A8X6G1S0"/>
<keyword evidence="2" id="KW-1185">Reference proteome</keyword>
<gene>
    <name evidence="1" type="ORF">TNCT_434951</name>
</gene>
<comment type="caution">
    <text evidence="1">The sequence shown here is derived from an EMBL/GenBank/DDBJ whole genome shotgun (WGS) entry which is preliminary data.</text>
</comment>
<sequence>MKCELFETKETIFGGAESQQKRHLHKIYVSRFQKDHQCTLESFDRVKICTDIVRKSVASWTKEVRGTCLQSSLWS</sequence>
<dbReference type="Proteomes" id="UP000887116">
    <property type="component" value="Unassembled WGS sequence"/>
</dbReference>
<reference evidence="1" key="1">
    <citation type="submission" date="2020-07" db="EMBL/GenBank/DDBJ databases">
        <title>Multicomponent nature underlies the extraordinary mechanical properties of spider dragline silk.</title>
        <authorList>
            <person name="Kono N."/>
            <person name="Nakamura H."/>
            <person name="Mori M."/>
            <person name="Yoshida Y."/>
            <person name="Ohtoshi R."/>
            <person name="Malay A.D."/>
            <person name="Moran D.A.P."/>
            <person name="Tomita M."/>
            <person name="Numata K."/>
            <person name="Arakawa K."/>
        </authorList>
    </citation>
    <scope>NUCLEOTIDE SEQUENCE</scope>
</reference>
<evidence type="ECO:0000313" key="1">
    <source>
        <dbReference type="EMBL" id="GFQ94001.1"/>
    </source>
</evidence>
<protein>
    <submittedName>
        <fullName evidence="1">Uncharacterized protein</fullName>
    </submittedName>
</protein>
<name>A0A8X6G1S0_TRICU</name>
<proteinExistence type="predicted"/>
<dbReference type="EMBL" id="BMAO01024238">
    <property type="protein sequence ID" value="GFQ94001.1"/>
    <property type="molecule type" value="Genomic_DNA"/>
</dbReference>